<feature type="region of interest" description="Disordered" evidence="1">
    <location>
        <begin position="21"/>
        <end position="59"/>
    </location>
</feature>
<name>A0A6B2LHJ4_9EUKA</name>
<proteinExistence type="predicted"/>
<evidence type="ECO:0000313" key="2">
    <source>
        <dbReference type="EMBL" id="NDV36523.1"/>
    </source>
</evidence>
<accession>A0A6B2LHJ4</accession>
<evidence type="ECO:0000256" key="1">
    <source>
        <dbReference type="SAM" id="MobiDB-lite"/>
    </source>
</evidence>
<protein>
    <submittedName>
        <fullName evidence="2">Uncharacterized protein</fullName>
    </submittedName>
</protein>
<reference evidence="2" key="1">
    <citation type="journal article" date="2020" name="J. Eukaryot. Microbiol.">
        <title>De novo Sequencing, Assembly and Annotation of the Transcriptome for the Free-Living Testate Amoeba Arcella intermedia.</title>
        <authorList>
            <person name="Ribeiro G.M."/>
            <person name="Porfirio-Sousa A.L."/>
            <person name="Maurer-Alcala X.X."/>
            <person name="Katz L.A."/>
            <person name="Lahr D.J.G."/>
        </authorList>
    </citation>
    <scope>NUCLEOTIDE SEQUENCE</scope>
</reference>
<dbReference type="AlphaFoldDB" id="A0A6B2LHJ4"/>
<sequence>MLAGVPDEDVGGAGVGVVAVGHTGGGVEGKGEAADGSADGAGLVGGQGDGGAVGEGGGAGDLDVDAEDEGRGFGQFGELEDRAVGGGGRRDGDGGGSLAGGFGVAVVEGGLEAEGGVQGEVEVEDLRGGVLEGGAGGHPKEERRPVVAGEADTIQLRVRRTSRVRPAARDMVIARRIRSRQLELEAVCIDRGDDSLPRGGFRV</sequence>
<dbReference type="EMBL" id="GIBP01007554">
    <property type="protein sequence ID" value="NDV36523.1"/>
    <property type="molecule type" value="Transcribed_RNA"/>
</dbReference>
<feature type="compositionally biased region" description="Gly residues" evidence="1">
    <location>
        <begin position="42"/>
        <end position="59"/>
    </location>
</feature>
<organism evidence="2">
    <name type="scientific">Arcella intermedia</name>
    <dbReference type="NCBI Taxonomy" id="1963864"/>
    <lineage>
        <taxon>Eukaryota</taxon>
        <taxon>Amoebozoa</taxon>
        <taxon>Tubulinea</taxon>
        <taxon>Elardia</taxon>
        <taxon>Arcellinida</taxon>
        <taxon>Sphaerothecina</taxon>
        <taxon>Arcellidae</taxon>
        <taxon>Arcella</taxon>
    </lineage>
</organism>